<evidence type="ECO:0000313" key="4">
    <source>
        <dbReference type="Proteomes" id="UP000634139"/>
    </source>
</evidence>
<dbReference type="SUPFAM" id="SSF53955">
    <property type="entry name" value="Lysozyme-like"/>
    <property type="match status" value="1"/>
</dbReference>
<dbReference type="Proteomes" id="UP000634139">
    <property type="component" value="Unassembled WGS sequence"/>
</dbReference>
<evidence type="ECO:0000313" key="3">
    <source>
        <dbReference type="EMBL" id="GHA06530.1"/>
    </source>
</evidence>
<comment type="caution">
    <text evidence="3">The sequence shown here is derived from an EMBL/GenBank/DDBJ whole genome shotgun (WGS) entry which is preliminary data.</text>
</comment>
<accession>A0A918VLV9</accession>
<dbReference type="Gene3D" id="1.10.530.10">
    <property type="match status" value="1"/>
</dbReference>
<evidence type="ECO:0000256" key="1">
    <source>
        <dbReference type="ARBA" id="ARBA00009387"/>
    </source>
</evidence>
<reference evidence="3" key="1">
    <citation type="journal article" date="2014" name="Int. J. Syst. Evol. Microbiol.">
        <title>Complete genome sequence of Corynebacterium casei LMG S-19264T (=DSM 44701T), isolated from a smear-ripened cheese.</title>
        <authorList>
            <consortium name="US DOE Joint Genome Institute (JGI-PGF)"/>
            <person name="Walter F."/>
            <person name="Albersmeier A."/>
            <person name="Kalinowski J."/>
            <person name="Ruckert C."/>
        </authorList>
    </citation>
    <scope>NUCLEOTIDE SEQUENCE</scope>
    <source>
        <strain evidence="3">KCTC 32422</strain>
    </source>
</reference>
<dbReference type="InterPro" id="IPR023346">
    <property type="entry name" value="Lysozyme-like_dom_sf"/>
</dbReference>
<sequence>MSQTPSIAAAAAGPVRADVQAAIARAAQATGVDFSYLLAQARIESSLNPAARAQTSSAAGLYQFTQGTWLAMLDRHGERHGLGWADAAIAGGKVSDPALRSEVMALRFDPAASALMAAELANDNRASLTATLGREPDAAELYVAHFLGAEGAGRFLTALAADPGQSAAALLPAAAAANRGVFFADGAPRSVGQVMDLLRGKVAAAMDGTALPVAATSLAATNPALGPIAREFHAAAAAPAEAARPSMADTLATTFGAGGSSALPGHVRAAYGKLRAFGL</sequence>
<reference evidence="3" key="2">
    <citation type="submission" date="2020-09" db="EMBL/GenBank/DDBJ databases">
        <authorList>
            <person name="Sun Q."/>
            <person name="Kim S."/>
        </authorList>
    </citation>
    <scope>NUCLEOTIDE SEQUENCE</scope>
    <source>
        <strain evidence="3">KCTC 32422</strain>
    </source>
</reference>
<protein>
    <recommendedName>
        <fullName evidence="2">Transglycosylase SLT domain-containing protein</fullName>
    </recommendedName>
</protein>
<comment type="similarity">
    <text evidence="1">Belongs to the virb1 family.</text>
</comment>
<dbReference type="RefSeq" id="WP_229822556.1">
    <property type="nucleotide sequence ID" value="NZ_BMZD01000010.1"/>
</dbReference>
<dbReference type="AlphaFoldDB" id="A0A918VLV9"/>
<feature type="domain" description="Transglycosylase SLT" evidence="2">
    <location>
        <begin position="23"/>
        <end position="69"/>
    </location>
</feature>
<organism evidence="3 4">
    <name type="scientific">Novosphingobium arvoryzae</name>
    <dbReference type="NCBI Taxonomy" id="1256514"/>
    <lineage>
        <taxon>Bacteria</taxon>
        <taxon>Pseudomonadati</taxon>
        <taxon>Pseudomonadota</taxon>
        <taxon>Alphaproteobacteria</taxon>
        <taxon>Sphingomonadales</taxon>
        <taxon>Sphingomonadaceae</taxon>
        <taxon>Novosphingobium</taxon>
    </lineage>
</organism>
<gene>
    <name evidence="3" type="ORF">GCM10011617_29190</name>
</gene>
<name>A0A918VLV9_9SPHN</name>
<dbReference type="EMBL" id="BMZD01000010">
    <property type="protein sequence ID" value="GHA06530.1"/>
    <property type="molecule type" value="Genomic_DNA"/>
</dbReference>
<keyword evidence="4" id="KW-1185">Reference proteome</keyword>
<evidence type="ECO:0000259" key="2">
    <source>
        <dbReference type="Pfam" id="PF01464"/>
    </source>
</evidence>
<dbReference type="InterPro" id="IPR008258">
    <property type="entry name" value="Transglycosylase_SLT_dom_1"/>
</dbReference>
<dbReference type="Pfam" id="PF01464">
    <property type="entry name" value="SLT"/>
    <property type="match status" value="1"/>
</dbReference>
<proteinExistence type="inferred from homology"/>